<organism evidence="2 3">
    <name type="scientific">Mucilaginibacter gynuensis</name>
    <dbReference type="NCBI Taxonomy" id="1302236"/>
    <lineage>
        <taxon>Bacteria</taxon>
        <taxon>Pseudomonadati</taxon>
        <taxon>Bacteroidota</taxon>
        <taxon>Sphingobacteriia</taxon>
        <taxon>Sphingobacteriales</taxon>
        <taxon>Sphingobacteriaceae</taxon>
        <taxon>Mucilaginibacter</taxon>
    </lineage>
</organism>
<evidence type="ECO:0000313" key="2">
    <source>
        <dbReference type="EMBL" id="GAA4330713.1"/>
    </source>
</evidence>
<dbReference type="RefSeq" id="WP_345212548.1">
    <property type="nucleotide sequence ID" value="NZ_BAABFT010000010.1"/>
</dbReference>
<name>A0ABP8GVX4_9SPHI</name>
<accession>A0ABP8GVX4</accession>
<keyword evidence="3" id="KW-1185">Reference proteome</keyword>
<gene>
    <name evidence="2" type="ORF">GCM10023149_36100</name>
</gene>
<comment type="caution">
    <text evidence="2">The sequence shown here is derived from an EMBL/GenBank/DDBJ whole genome shotgun (WGS) entry which is preliminary data.</text>
</comment>
<dbReference type="Proteomes" id="UP001500582">
    <property type="component" value="Unassembled WGS sequence"/>
</dbReference>
<evidence type="ECO:0000256" key="1">
    <source>
        <dbReference type="SAM" id="MobiDB-lite"/>
    </source>
</evidence>
<proteinExistence type="predicted"/>
<reference evidence="3" key="1">
    <citation type="journal article" date="2019" name="Int. J. Syst. Evol. Microbiol.">
        <title>The Global Catalogue of Microorganisms (GCM) 10K type strain sequencing project: providing services to taxonomists for standard genome sequencing and annotation.</title>
        <authorList>
            <consortium name="The Broad Institute Genomics Platform"/>
            <consortium name="The Broad Institute Genome Sequencing Center for Infectious Disease"/>
            <person name="Wu L."/>
            <person name="Ma J."/>
        </authorList>
    </citation>
    <scope>NUCLEOTIDE SEQUENCE [LARGE SCALE GENOMIC DNA]</scope>
    <source>
        <strain evidence="3">JCM 17705</strain>
    </source>
</reference>
<evidence type="ECO:0000313" key="3">
    <source>
        <dbReference type="Proteomes" id="UP001500582"/>
    </source>
</evidence>
<feature type="region of interest" description="Disordered" evidence="1">
    <location>
        <begin position="34"/>
        <end position="55"/>
    </location>
</feature>
<sequence>MKKLYTAVTILIALAITESCRKQQVDKIIAGQGHPAQKEIKQSHQGNASIHKVDY</sequence>
<protein>
    <submittedName>
        <fullName evidence="2">Uncharacterized protein</fullName>
    </submittedName>
</protein>
<dbReference type="EMBL" id="BAABFT010000010">
    <property type="protein sequence ID" value="GAA4330713.1"/>
    <property type="molecule type" value="Genomic_DNA"/>
</dbReference>